<dbReference type="OrthoDB" id="9784009at2"/>
<dbReference type="PANTHER" id="PTHR43084:SF1">
    <property type="entry name" value="PERSULFIDE DIOXYGENASE ETHE1, MITOCHONDRIAL"/>
    <property type="match status" value="1"/>
</dbReference>
<feature type="domain" description="Rhodanese" evidence="2">
    <location>
        <begin position="270"/>
        <end position="361"/>
    </location>
</feature>
<dbReference type="FunFam" id="3.60.15.10:FF:000030">
    <property type="entry name" value="Metallo-beta-lactamase family protein"/>
    <property type="match status" value="1"/>
</dbReference>
<keyword evidence="3" id="KW-0378">Hydrolase</keyword>
<dbReference type="InterPro" id="IPR036866">
    <property type="entry name" value="RibonucZ/Hydroxyglut_hydro"/>
</dbReference>
<sequence>MKIEQIYTGCIAQAAYYLESNGEAAIFDPLREVQPYLDKAQKDNAKIKYIFETHFHADFVSGHLDLAKKSGGKIVYGPTANPEFEAIIAEDHQEFKVGNYTIKALHTPGHTLESTCYLLIDENGKQHGIITGDTLFIGDVGRPDLAQALTEELTQEKLASYLFDSLRNKIMPLADDLIVYPSHGAGSACGKNMSKETTDTLGNQKKSNYALRADMTKDEFIKELLEGLGTPPAYFPQNVLLNIKGYESLDTVMTKSKIALSANEFEAIANQGDVVVLDVRHENDFVKAHIPNSIFIGIQGNFAPWVGSLLRDVNQKLLLVIPEGREEETITRLSRVGFDHVLGYLKGGIDSWTAAGFETDSVPSISPETFAQQLTPDSLVIDARKPGEFEAEHVEHAINLPLDNVNENFQSIPKESTFFLHCAGGYRSVIMASILKSRGIHNFINIEKGMNGIKQTSAPCTQFVCPSTQNKS</sequence>
<dbReference type="PROSITE" id="PS50206">
    <property type="entry name" value="RHODANESE_3"/>
    <property type="match status" value="2"/>
</dbReference>
<dbReference type="GO" id="GO:0046872">
    <property type="term" value="F:metal ion binding"/>
    <property type="evidence" value="ECO:0007669"/>
    <property type="project" value="UniProtKB-KW"/>
</dbReference>
<dbReference type="InterPro" id="IPR051682">
    <property type="entry name" value="Mito_Persulfide_Diox"/>
</dbReference>
<accession>A0A4Q9Z6P6</accession>
<dbReference type="PANTHER" id="PTHR43084">
    <property type="entry name" value="PERSULFIDE DIOXYGENASE ETHE1"/>
    <property type="match status" value="1"/>
</dbReference>
<dbReference type="EMBL" id="SJPE01000003">
    <property type="protein sequence ID" value="TBX70287.1"/>
    <property type="molecule type" value="Genomic_DNA"/>
</dbReference>
<dbReference type="CDD" id="cd00158">
    <property type="entry name" value="RHOD"/>
    <property type="match status" value="2"/>
</dbReference>
<dbReference type="GO" id="GO:0050313">
    <property type="term" value="F:sulfur dioxygenase activity"/>
    <property type="evidence" value="ECO:0007669"/>
    <property type="project" value="InterPro"/>
</dbReference>
<dbReference type="SMART" id="SM00450">
    <property type="entry name" value="RHOD"/>
    <property type="match status" value="2"/>
</dbReference>
<evidence type="ECO:0000313" key="4">
    <source>
        <dbReference type="Proteomes" id="UP000293300"/>
    </source>
</evidence>
<evidence type="ECO:0000256" key="1">
    <source>
        <dbReference type="ARBA" id="ARBA00022723"/>
    </source>
</evidence>
<feature type="domain" description="Rhodanese" evidence="2">
    <location>
        <begin position="374"/>
        <end position="462"/>
    </location>
</feature>
<evidence type="ECO:0000313" key="3">
    <source>
        <dbReference type="EMBL" id="TBX70287.1"/>
    </source>
</evidence>
<dbReference type="AlphaFoldDB" id="A0A4Q9Z6P6"/>
<dbReference type="RefSeq" id="WP_131475249.1">
    <property type="nucleotide sequence ID" value="NZ_SJPE01000003.1"/>
</dbReference>
<protein>
    <submittedName>
        <fullName evidence="3">MBL fold metallo-hydrolase</fullName>
    </submittedName>
</protein>
<reference evidence="3 4" key="1">
    <citation type="submission" date="2019-02" db="EMBL/GenBank/DDBJ databases">
        <title>Flavobacterium sp. RD-2-33 isolated from forest soil.</title>
        <authorList>
            <person name="Chaudhary D.K."/>
        </authorList>
    </citation>
    <scope>NUCLEOTIDE SEQUENCE [LARGE SCALE GENOMIC DNA]</scope>
    <source>
        <strain evidence="3 4">RD-2-33</strain>
    </source>
</reference>
<gene>
    <name evidence="3" type="ORF">EZL74_03675</name>
</gene>
<dbReference type="Gene3D" id="3.40.250.10">
    <property type="entry name" value="Rhodanese-like domain"/>
    <property type="match status" value="2"/>
</dbReference>
<dbReference type="Proteomes" id="UP000293300">
    <property type="component" value="Unassembled WGS sequence"/>
</dbReference>
<dbReference type="SMART" id="SM00849">
    <property type="entry name" value="Lactamase_B"/>
    <property type="match status" value="1"/>
</dbReference>
<dbReference type="InterPro" id="IPR036873">
    <property type="entry name" value="Rhodanese-like_dom_sf"/>
</dbReference>
<dbReference type="CDD" id="cd07724">
    <property type="entry name" value="POD-like_MBL-fold"/>
    <property type="match status" value="1"/>
</dbReference>
<dbReference type="SUPFAM" id="SSF52821">
    <property type="entry name" value="Rhodanese/Cell cycle control phosphatase"/>
    <property type="match status" value="2"/>
</dbReference>
<dbReference type="InterPro" id="IPR044528">
    <property type="entry name" value="POD-like_MBL-fold"/>
</dbReference>
<dbReference type="InterPro" id="IPR001279">
    <property type="entry name" value="Metallo-B-lactamas"/>
</dbReference>
<dbReference type="Pfam" id="PF00753">
    <property type="entry name" value="Lactamase_B"/>
    <property type="match status" value="1"/>
</dbReference>
<keyword evidence="4" id="KW-1185">Reference proteome</keyword>
<keyword evidence="1" id="KW-0479">Metal-binding</keyword>
<proteinExistence type="predicted"/>
<evidence type="ECO:0000259" key="2">
    <source>
        <dbReference type="PROSITE" id="PS50206"/>
    </source>
</evidence>
<name>A0A4Q9Z6P6_9FLAO</name>
<dbReference type="Gene3D" id="3.60.15.10">
    <property type="entry name" value="Ribonuclease Z/Hydroxyacylglutathione hydrolase-like"/>
    <property type="match status" value="1"/>
</dbReference>
<dbReference type="GO" id="GO:0006749">
    <property type="term" value="P:glutathione metabolic process"/>
    <property type="evidence" value="ECO:0007669"/>
    <property type="project" value="InterPro"/>
</dbReference>
<comment type="caution">
    <text evidence="3">The sequence shown here is derived from an EMBL/GenBank/DDBJ whole genome shotgun (WGS) entry which is preliminary data.</text>
</comment>
<dbReference type="InterPro" id="IPR001763">
    <property type="entry name" value="Rhodanese-like_dom"/>
</dbReference>
<dbReference type="GO" id="GO:0070813">
    <property type="term" value="P:hydrogen sulfide metabolic process"/>
    <property type="evidence" value="ECO:0007669"/>
    <property type="project" value="TreeGrafter"/>
</dbReference>
<organism evidence="3 4">
    <name type="scientific">Flavobacterium silvisoli</name>
    <dbReference type="NCBI Taxonomy" id="2529433"/>
    <lineage>
        <taxon>Bacteria</taxon>
        <taxon>Pseudomonadati</taxon>
        <taxon>Bacteroidota</taxon>
        <taxon>Flavobacteriia</taxon>
        <taxon>Flavobacteriales</taxon>
        <taxon>Flavobacteriaceae</taxon>
        <taxon>Flavobacterium</taxon>
    </lineage>
</organism>
<dbReference type="Pfam" id="PF00581">
    <property type="entry name" value="Rhodanese"/>
    <property type="match status" value="2"/>
</dbReference>
<dbReference type="GO" id="GO:0016787">
    <property type="term" value="F:hydrolase activity"/>
    <property type="evidence" value="ECO:0007669"/>
    <property type="project" value="UniProtKB-KW"/>
</dbReference>
<dbReference type="SUPFAM" id="SSF56281">
    <property type="entry name" value="Metallo-hydrolase/oxidoreductase"/>
    <property type="match status" value="1"/>
</dbReference>